<evidence type="ECO:0000313" key="15">
    <source>
        <dbReference type="Proteomes" id="UP000054481"/>
    </source>
</evidence>
<keyword evidence="5" id="KW-0547">Nucleotide-binding</keyword>
<dbReference type="GO" id="GO:0051026">
    <property type="term" value="P:chiasma assembly"/>
    <property type="evidence" value="ECO:0007669"/>
    <property type="project" value="TreeGrafter"/>
</dbReference>
<dbReference type="Gene3D" id="3.40.50.300">
    <property type="entry name" value="P-loop containing nucleotide triphosphate hydrolases"/>
    <property type="match status" value="1"/>
</dbReference>
<dbReference type="InterPro" id="IPR027417">
    <property type="entry name" value="P-loop_NTPase"/>
</dbReference>
<keyword evidence="6" id="KW-0067">ATP-binding</keyword>
<organism evidence="14 15">
    <name type="scientific">Hirsutella minnesotensis 3608</name>
    <dbReference type="NCBI Taxonomy" id="1043627"/>
    <lineage>
        <taxon>Eukaryota</taxon>
        <taxon>Fungi</taxon>
        <taxon>Dikarya</taxon>
        <taxon>Ascomycota</taxon>
        <taxon>Pezizomycotina</taxon>
        <taxon>Sordariomycetes</taxon>
        <taxon>Hypocreomycetidae</taxon>
        <taxon>Hypocreales</taxon>
        <taxon>Ophiocordycipitaceae</taxon>
        <taxon>Hirsutella</taxon>
    </lineage>
</organism>
<keyword evidence="15" id="KW-1185">Reference proteome</keyword>
<dbReference type="Gene3D" id="1.10.1420.10">
    <property type="match status" value="1"/>
</dbReference>
<accession>A0A0F7ZGN5</accession>
<evidence type="ECO:0000256" key="7">
    <source>
        <dbReference type="ARBA" id="ARBA00023125"/>
    </source>
</evidence>
<evidence type="ECO:0000256" key="5">
    <source>
        <dbReference type="ARBA" id="ARBA00022741"/>
    </source>
</evidence>
<dbReference type="GO" id="GO:0005634">
    <property type="term" value="C:nucleus"/>
    <property type="evidence" value="ECO:0007669"/>
    <property type="project" value="UniProtKB-SubCell"/>
</dbReference>
<dbReference type="AlphaFoldDB" id="A0A0F7ZGN5"/>
<dbReference type="PANTHER" id="PTHR11361">
    <property type="entry name" value="DNA MISMATCH REPAIR PROTEIN MUTS FAMILY MEMBER"/>
    <property type="match status" value="1"/>
</dbReference>
<dbReference type="InterPro" id="IPR045076">
    <property type="entry name" value="MutS"/>
</dbReference>
<dbReference type="Pfam" id="PF00488">
    <property type="entry name" value="MutS_V"/>
    <property type="match status" value="1"/>
</dbReference>
<evidence type="ECO:0000256" key="3">
    <source>
        <dbReference type="ARBA" id="ARBA00006271"/>
    </source>
</evidence>
<keyword evidence="8" id="KW-0539">Nucleus</keyword>
<evidence type="ECO:0000259" key="13">
    <source>
        <dbReference type="PROSITE" id="PS00486"/>
    </source>
</evidence>
<evidence type="ECO:0000256" key="2">
    <source>
        <dbReference type="ARBA" id="ARBA00004286"/>
    </source>
</evidence>
<evidence type="ECO:0000313" key="14">
    <source>
        <dbReference type="EMBL" id="KJZ71201.1"/>
    </source>
</evidence>
<sequence length="969" mass="105968">MLRVGEPQRAAGSTTPTPGNLLRTPTLNTSNSSGNGNHLGRNARSAAFRGRSRHDSFIGSLPDMRRSSSTPRRQVSLNQSPSPASGSVRLELNQDGNMEDVEDLPDEVIMALDVRDGGTMGCAFFTTADGTLSLADDVPLADDSTAEHFIVHVQPTTLLVSARAPETLLAYLERQVSPDVEHDRLPRFVLRALASSDFSPSSAHARIGEQQVGESLRPTAIFSTSVDGNGLEPGVPVYGENAVGSQEATNFKMMRFGSIINLESHASVCCAGAVLAELHRRRSNGCFLADGTAMPSHQVASVQMFSLANSVLINAETLQSLQIVQTELHPNSQSWGPDPDRACGKESLSIYGLLQPLASTPQGRTSLRRLVLRPTFDLEILSDRHRTITVLLHPENSEKTKWAASILRKIQNMRACVSQLSKGVNYPSSKRTFNRGVWASIRRFAVQALELRELAGNFSGKGDITAVHELVAKIKQPALLAVGEMIDKIIDFDQSESRQRASVKAGIDPQLDQLKRQYDGMNGFLTAVVRQVNQELPGWARQHIRSCIFLPQVGFLMAVELDPLTGNGKYEGEGDPNERWEKLFTADDSVCYKNHYMTELDAQYGDIYCEIGDREVEIIHRLATAILEYEDDLYLASDACGNFDALLALAVGAEKYNWTAPQMVQASTIRIEEGRHPLMELVVPCFVPNNCDLGGAQVACDGDELERGGAMVLTGPNQSGKSVYLKQVAIIVYLAHIGSFVPASRAIIGITDKIITRISTRESMCRTQSAFAIDLKQVAQAMRCTSSMSLVVIDEFGKGTNPDDGAGLFAATLAHFLSLGPNAPRLLIATHFHEVFEGGFFNLQDNLHLNHMEVSVDWDAGRIEDQITYLFKLASAHSSSSFGTRCAALSGVPREVVERAEEISLHLHRGEDLRSFCAKASPEEEAQLERAERMARRFLEKDFDDLTNASGRADSTLKAVLCDIIPAGY</sequence>
<dbReference type="GO" id="GO:0140664">
    <property type="term" value="F:ATP-dependent DNA damage sensor activity"/>
    <property type="evidence" value="ECO:0007669"/>
    <property type="project" value="InterPro"/>
</dbReference>
<dbReference type="SMART" id="SM00534">
    <property type="entry name" value="MUTSac"/>
    <property type="match status" value="1"/>
</dbReference>
<dbReference type="SUPFAM" id="SSF48334">
    <property type="entry name" value="DNA repair protein MutS, domain III"/>
    <property type="match status" value="1"/>
</dbReference>
<evidence type="ECO:0000256" key="11">
    <source>
        <dbReference type="ARBA" id="ARBA00077470"/>
    </source>
</evidence>
<evidence type="ECO:0000256" key="8">
    <source>
        <dbReference type="ARBA" id="ARBA00023242"/>
    </source>
</evidence>
<name>A0A0F7ZGN5_9HYPO</name>
<dbReference type="OrthoDB" id="29596at2759"/>
<keyword evidence="9" id="KW-0469">Meiosis</keyword>
<feature type="region of interest" description="Disordered" evidence="12">
    <location>
        <begin position="1"/>
        <end position="88"/>
    </location>
</feature>
<dbReference type="SUPFAM" id="SSF52540">
    <property type="entry name" value="P-loop containing nucleoside triphosphate hydrolases"/>
    <property type="match status" value="1"/>
</dbReference>
<comment type="subcellular location">
    <subcellularLocation>
        <location evidence="2">Chromosome</location>
    </subcellularLocation>
    <subcellularLocation>
        <location evidence="1">Nucleus</location>
    </subcellularLocation>
</comment>
<dbReference type="InterPro" id="IPR007696">
    <property type="entry name" value="DNA_mismatch_repair_MutS_core"/>
</dbReference>
<evidence type="ECO:0000256" key="12">
    <source>
        <dbReference type="SAM" id="MobiDB-lite"/>
    </source>
</evidence>
<keyword evidence="4" id="KW-0158">Chromosome</keyword>
<dbReference type="GO" id="GO:0006298">
    <property type="term" value="P:mismatch repair"/>
    <property type="evidence" value="ECO:0007669"/>
    <property type="project" value="InterPro"/>
</dbReference>
<comment type="similarity">
    <text evidence="3">Belongs to the DNA mismatch repair MutS family.</text>
</comment>
<dbReference type="InterPro" id="IPR036187">
    <property type="entry name" value="DNA_mismatch_repair_MutS_sf"/>
</dbReference>
<dbReference type="GO" id="GO:0030983">
    <property type="term" value="F:mismatched DNA binding"/>
    <property type="evidence" value="ECO:0007669"/>
    <property type="project" value="InterPro"/>
</dbReference>
<dbReference type="GO" id="GO:0005694">
    <property type="term" value="C:chromosome"/>
    <property type="evidence" value="ECO:0007669"/>
    <property type="project" value="UniProtKB-SubCell"/>
</dbReference>
<evidence type="ECO:0000256" key="9">
    <source>
        <dbReference type="ARBA" id="ARBA00023254"/>
    </source>
</evidence>
<feature type="compositionally biased region" description="Low complexity" evidence="12">
    <location>
        <begin position="24"/>
        <end position="42"/>
    </location>
</feature>
<dbReference type="PROSITE" id="PS00486">
    <property type="entry name" value="DNA_MISMATCH_REPAIR_2"/>
    <property type="match status" value="1"/>
</dbReference>
<dbReference type="Proteomes" id="UP000054481">
    <property type="component" value="Unassembled WGS sequence"/>
</dbReference>
<evidence type="ECO:0000256" key="10">
    <source>
        <dbReference type="ARBA" id="ARBA00073549"/>
    </source>
</evidence>
<evidence type="ECO:0000256" key="1">
    <source>
        <dbReference type="ARBA" id="ARBA00004123"/>
    </source>
</evidence>
<dbReference type="SMART" id="SM00533">
    <property type="entry name" value="MUTSd"/>
    <property type="match status" value="1"/>
</dbReference>
<dbReference type="CDD" id="cd03281">
    <property type="entry name" value="ABC_MSH5_euk"/>
    <property type="match status" value="1"/>
</dbReference>
<evidence type="ECO:0000256" key="6">
    <source>
        <dbReference type="ARBA" id="ARBA00022840"/>
    </source>
</evidence>
<feature type="compositionally biased region" description="Polar residues" evidence="12">
    <location>
        <begin position="67"/>
        <end position="85"/>
    </location>
</feature>
<evidence type="ECO:0000256" key="4">
    <source>
        <dbReference type="ARBA" id="ARBA00022454"/>
    </source>
</evidence>
<dbReference type="Pfam" id="PF05192">
    <property type="entry name" value="MutS_III"/>
    <property type="match status" value="1"/>
</dbReference>
<dbReference type="FunFam" id="3.40.50.300:FF:001067">
    <property type="entry name" value="DNA mismatch repair protein MSH5"/>
    <property type="match status" value="1"/>
</dbReference>
<dbReference type="InterPro" id="IPR000432">
    <property type="entry name" value="DNA_mismatch_repair_MutS_C"/>
</dbReference>
<proteinExistence type="inferred from homology"/>
<reference evidence="14 15" key="1">
    <citation type="journal article" date="2014" name="Genome Biol. Evol.">
        <title>Comparative genomics and transcriptomics analyses reveal divergent lifestyle features of nematode endoparasitic fungus Hirsutella minnesotensis.</title>
        <authorList>
            <person name="Lai Y."/>
            <person name="Liu K."/>
            <person name="Zhang X."/>
            <person name="Zhang X."/>
            <person name="Li K."/>
            <person name="Wang N."/>
            <person name="Shu C."/>
            <person name="Wu Y."/>
            <person name="Wang C."/>
            <person name="Bushley K.E."/>
            <person name="Xiang M."/>
            <person name="Liu X."/>
        </authorList>
    </citation>
    <scope>NUCLEOTIDE SEQUENCE [LARGE SCALE GENOMIC DNA]</scope>
    <source>
        <strain evidence="14 15">3608</strain>
    </source>
</reference>
<dbReference type="PANTHER" id="PTHR11361:SF20">
    <property type="entry name" value="MUTS PROTEIN HOMOLOG 5"/>
    <property type="match status" value="1"/>
</dbReference>
<keyword evidence="7" id="KW-0238">DNA-binding</keyword>
<dbReference type="GO" id="GO:0005524">
    <property type="term" value="F:ATP binding"/>
    <property type="evidence" value="ECO:0007669"/>
    <property type="project" value="UniProtKB-KW"/>
</dbReference>
<gene>
    <name evidence="14" type="ORF">HIM_09407</name>
</gene>
<feature type="domain" description="DNA mismatch repair proteins mutS family" evidence="13">
    <location>
        <begin position="789"/>
        <end position="805"/>
    </location>
</feature>
<protein>
    <recommendedName>
        <fullName evidence="10">DNA mismatch repair protein MSH5</fullName>
    </recommendedName>
    <alternativeName>
        <fullName evidence="11">MutS protein homolog 5</fullName>
    </alternativeName>
</protein>
<dbReference type="EMBL" id="KQ030584">
    <property type="protein sequence ID" value="KJZ71201.1"/>
    <property type="molecule type" value="Genomic_DNA"/>
</dbReference>